<dbReference type="InterPro" id="IPR009279">
    <property type="entry name" value="Portal_Mu"/>
</dbReference>
<dbReference type="Pfam" id="PF06074">
    <property type="entry name" value="Portal_Mu"/>
    <property type="match status" value="1"/>
</dbReference>
<reference evidence="2" key="1">
    <citation type="submission" date="2020-05" db="EMBL/GenBank/DDBJ databases">
        <authorList>
            <person name="Chiriac C."/>
            <person name="Salcher M."/>
            <person name="Ghai R."/>
            <person name="Kavagutti S V."/>
        </authorList>
    </citation>
    <scope>NUCLEOTIDE SEQUENCE</scope>
</reference>
<proteinExistence type="predicted"/>
<feature type="compositionally biased region" description="Basic and acidic residues" evidence="1">
    <location>
        <begin position="436"/>
        <end position="449"/>
    </location>
</feature>
<evidence type="ECO:0000313" key="2">
    <source>
        <dbReference type="EMBL" id="CAB4240588.1"/>
    </source>
</evidence>
<sequence length="462" mass="51640">MNKLSETASKVELGVAGQNTYSGLPFADEFLVDLRGNKAIQKYREMRDNNATIGAVMYAVEQTLRDVDIKVVPASDTPEALAAAEFMQSVLDDMDHSIDDHISEALSFLTYGFSWFEVVYKVRGGDTRSPKKNSKYTDGKIGIKKLAVRAPWTVYRFEVDKESSDILGLHQMVSWGRPAIYIPIEKSVYYRTTTLNNDPSGRSVLRNAYVAYSYLNRIQSYEAIAIERELHGVPIGRMPAEYLSGDATADQSALKNQFERILRDLKNNEQGYALLPSDPYTDNDGKPTNMRLMDIELITANGTRAIDTDPVIQRYQHDIARSVMAEFMMLGGGATGSYALSKTKTDLFLRSMESYINSIVDTLNKQLVESLWKLNGMSWDVMPKLVAGDVAPHDLRELASFLRNLNGADINVADQVDAVEELMHIAELPFDKPKYLKDQKDKKAQDAKAQEAALQAPQPPPA</sequence>
<protein>
    <recommendedName>
        <fullName evidence="3">Portal protein</fullName>
    </recommendedName>
</protein>
<dbReference type="EMBL" id="LR797814">
    <property type="protein sequence ID" value="CAB4240588.1"/>
    <property type="molecule type" value="Genomic_DNA"/>
</dbReference>
<evidence type="ECO:0000256" key="1">
    <source>
        <dbReference type="SAM" id="MobiDB-lite"/>
    </source>
</evidence>
<accession>A0A6J5T8Y1</accession>
<organism evidence="2">
    <name type="scientific">uncultured Caudovirales phage</name>
    <dbReference type="NCBI Taxonomy" id="2100421"/>
    <lineage>
        <taxon>Viruses</taxon>
        <taxon>Duplodnaviria</taxon>
        <taxon>Heunggongvirae</taxon>
        <taxon>Uroviricota</taxon>
        <taxon>Caudoviricetes</taxon>
        <taxon>Peduoviridae</taxon>
        <taxon>Maltschvirus</taxon>
        <taxon>Maltschvirus maltsch</taxon>
    </lineage>
</organism>
<gene>
    <name evidence="2" type="ORF">UFOVP3_53</name>
</gene>
<name>A0A6J5T8Y1_9CAUD</name>
<feature type="region of interest" description="Disordered" evidence="1">
    <location>
        <begin position="436"/>
        <end position="462"/>
    </location>
</feature>
<evidence type="ECO:0008006" key="3">
    <source>
        <dbReference type="Google" id="ProtNLM"/>
    </source>
</evidence>